<dbReference type="EMBL" id="WIUZ02000002">
    <property type="protein sequence ID" value="KAF9791243.1"/>
    <property type="molecule type" value="Genomic_DNA"/>
</dbReference>
<feature type="transmembrane region" description="Helical" evidence="1">
    <location>
        <begin position="71"/>
        <end position="89"/>
    </location>
</feature>
<sequence>MLTSSGHRVYAVTQRNRCIGGALSSLIIAQLVVGTHMTVSVALLPAPQLPDINLDPFKFCTIAPKKLQELLFLNVGIAYEVLVFSALLFEAKRQRHGRHLGVPSLLDAILRDATQYFILLVLSNVTTDVFIIFAPAAISEIPGLVGTILVPLMASRLMLSLKKAAAEPARLCVISSTADPGLSVMGGTVRFSSRPVPGEVPGTPVSASFFDEDVVELRYVNQTTPKDGYGGLSG</sequence>
<dbReference type="Proteomes" id="UP000736335">
    <property type="component" value="Unassembled WGS sequence"/>
</dbReference>
<feature type="transmembrane region" description="Helical" evidence="1">
    <location>
        <begin position="21"/>
        <end position="44"/>
    </location>
</feature>
<keyword evidence="3" id="KW-1185">Reference proteome</keyword>
<accession>A0A9P6HNI9</accession>
<reference evidence="2" key="2">
    <citation type="submission" date="2020-11" db="EMBL/GenBank/DDBJ databases">
        <authorList>
            <consortium name="DOE Joint Genome Institute"/>
            <person name="Kuo A."/>
            <person name="Miyauchi S."/>
            <person name="Kiss E."/>
            <person name="Drula E."/>
            <person name="Kohler A."/>
            <person name="Sanchez-Garcia M."/>
            <person name="Andreopoulos B."/>
            <person name="Barry K.W."/>
            <person name="Bonito G."/>
            <person name="Buee M."/>
            <person name="Carver A."/>
            <person name="Chen C."/>
            <person name="Cichocki N."/>
            <person name="Clum A."/>
            <person name="Culley D."/>
            <person name="Crous P.W."/>
            <person name="Fauchery L."/>
            <person name="Girlanda M."/>
            <person name="Hayes R."/>
            <person name="Keri Z."/>
            <person name="Labutti K."/>
            <person name="Lipzen A."/>
            <person name="Lombard V."/>
            <person name="Magnuson J."/>
            <person name="Maillard F."/>
            <person name="Morin E."/>
            <person name="Murat C."/>
            <person name="Nolan M."/>
            <person name="Ohm R."/>
            <person name="Pangilinan J."/>
            <person name="Pereira M."/>
            <person name="Perotto S."/>
            <person name="Peter M."/>
            <person name="Riley R."/>
            <person name="Sitrit Y."/>
            <person name="Stielow B."/>
            <person name="Szollosi G."/>
            <person name="Zifcakova L."/>
            <person name="Stursova M."/>
            <person name="Spatafora J.W."/>
            <person name="Tedersoo L."/>
            <person name="Vaario L.-M."/>
            <person name="Yamada A."/>
            <person name="Yan M."/>
            <person name="Wang P."/>
            <person name="Xu J."/>
            <person name="Bruns T."/>
            <person name="Baldrian P."/>
            <person name="Vilgalys R."/>
            <person name="Henrissat B."/>
            <person name="Grigoriev I.V."/>
            <person name="Hibbett D."/>
            <person name="Nagy L.G."/>
            <person name="Martin F.M."/>
        </authorList>
    </citation>
    <scope>NUCLEOTIDE SEQUENCE</scope>
    <source>
        <strain evidence="2">UH-Tt-Lm1</strain>
    </source>
</reference>
<keyword evidence="1" id="KW-0472">Membrane</keyword>
<name>A0A9P6HNI9_9AGAM</name>
<reference evidence="2" key="1">
    <citation type="journal article" date="2020" name="Nat. Commun.">
        <title>Large-scale genome sequencing of mycorrhizal fungi provides insights into the early evolution of symbiotic traits.</title>
        <authorList>
            <person name="Miyauchi S."/>
            <person name="Kiss E."/>
            <person name="Kuo A."/>
            <person name="Drula E."/>
            <person name="Kohler A."/>
            <person name="Sanchez-Garcia M."/>
            <person name="Morin E."/>
            <person name="Andreopoulos B."/>
            <person name="Barry K.W."/>
            <person name="Bonito G."/>
            <person name="Buee M."/>
            <person name="Carver A."/>
            <person name="Chen C."/>
            <person name="Cichocki N."/>
            <person name="Clum A."/>
            <person name="Culley D."/>
            <person name="Crous P.W."/>
            <person name="Fauchery L."/>
            <person name="Girlanda M."/>
            <person name="Hayes R.D."/>
            <person name="Keri Z."/>
            <person name="LaButti K."/>
            <person name="Lipzen A."/>
            <person name="Lombard V."/>
            <person name="Magnuson J."/>
            <person name="Maillard F."/>
            <person name="Murat C."/>
            <person name="Nolan M."/>
            <person name="Ohm R.A."/>
            <person name="Pangilinan J."/>
            <person name="Pereira M.F."/>
            <person name="Perotto S."/>
            <person name="Peter M."/>
            <person name="Pfister S."/>
            <person name="Riley R."/>
            <person name="Sitrit Y."/>
            <person name="Stielow J.B."/>
            <person name="Szollosi G."/>
            <person name="Zifcakova L."/>
            <person name="Stursova M."/>
            <person name="Spatafora J.W."/>
            <person name="Tedersoo L."/>
            <person name="Vaario L.M."/>
            <person name="Yamada A."/>
            <person name="Yan M."/>
            <person name="Wang P."/>
            <person name="Xu J."/>
            <person name="Bruns T."/>
            <person name="Baldrian P."/>
            <person name="Vilgalys R."/>
            <person name="Dunand C."/>
            <person name="Henrissat B."/>
            <person name="Grigoriev I.V."/>
            <person name="Hibbett D."/>
            <person name="Nagy L.G."/>
            <person name="Martin F.M."/>
        </authorList>
    </citation>
    <scope>NUCLEOTIDE SEQUENCE</scope>
    <source>
        <strain evidence="2">UH-Tt-Lm1</strain>
    </source>
</reference>
<dbReference type="AlphaFoldDB" id="A0A9P6HNI9"/>
<keyword evidence="1" id="KW-1133">Transmembrane helix</keyword>
<proteinExistence type="predicted"/>
<evidence type="ECO:0000313" key="3">
    <source>
        <dbReference type="Proteomes" id="UP000736335"/>
    </source>
</evidence>
<protein>
    <submittedName>
        <fullName evidence="2">Uncharacterized protein</fullName>
    </submittedName>
</protein>
<keyword evidence="1" id="KW-0812">Transmembrane</keyword>
<evidence type="ECO:0000313" key="2">
    <source>
        <dbReference type="EMBL" id="KAF9791243.1"/>
    </source>
</evidence>
<organism evidence="2 3">
    <name type="scientific">Thelephora terrestris</name>
    <dbReference type="NCBI Taxonomy" id="56493"/>
    <lineage>
        <taxon>Eukaryota</taxon>
        <taxon>Fungi</taxon>
        <taxon>Dikarya</taxon>
        <taxon>Basidiomycota</taxon>
        <taxon>Agaricomycotina</taxon>
        <taxon>Agaricomycetes</taxon>
        <taxon>Thelephorales</taxon>
        <taxon>Thelephoraceae</taxon>
        <taxon>Thelephora</taxon>
    </lineage>
</organism>
<comment type="caution">
    <text evidence="2">The sequence shown here is derived from an EMBL/GenBank/DDBJ whole genome shotgun (WGS) entry which is preliminary data.</text>
</comment>
<gene>
    <name evidence="2" type="ORF">BJ322DRAFT_1171705</name>
</gene>
<feature type="transmembrane region" description="Helical" evidence="1">
    <location>
        <begin position="116"/>
        <end position="138"/>
    </location>
</feature>
<evidence type="ECO:0000256" key="1">
    <source>
        <dbReference type="SAM" id="Phobius"/>
    </source>
</evidence>